<keyword evidence="4" id="KW-0496">Mitochondrion</keyword>
<dbReference type="InterPro" id="IPR034704">
    <property type="entry name" value="Ribosomal_bL28/bL31-like_sf"/>
</dbReference>
<dbReference type="SUPFAM" id="SSF143800">
    <property type="entry name" value="L28p-like"/>
    <property type="match status" value="1"/>
</dbReference>
<reference evidence="4" key="3">
    <citation type="journal article" date="2006" name="RNA">
        <title>Hybrid E. coli--Mitochondrial ribonuclease P RNAs are catalytically active.</title>
        <authorList>
            <person name="Seif E."/>
            <person name="Cadieux A."/>
            <person name="Lang B.F."/>
        </authorList>
    </citation>
    <scope>NUCLEOTIDE SEQUENCE</scope>
    <source>
        <strain evidence="4">ATCC 50688</strain>
    </source>
</reference>
<dbReference type="EMBL" id="KC353359">
    <property type="protein sequence ID" value="AGH24523.1"/>
    <property type="molecule type" value="Genomic_DNA"/>
</dbReference>
<organism evidence="4">
    <name type="scientific">Seculamonas ecuadoriensis</name>
    <name type="common">Flagellate</name>
    <dbReference type="NCBI Taxonomy" id="221724"/>
    <lineage>
        <taxon>Eukaryota</taxon>
        <taxon>Discoba</taxon>
        <taxon>Jakobida</taxon>
        <taxon>Histionina</taxon>
        <taxon>Seculamonas</taxon>
    </lineage>
</organism>
<name>M4QMD8_SECEC</name>
<dbReference type="GO" id="GO:1990904">
    <property type="term" value="C:ribonucleoprotein complex"/>
    <property type="evidence" value="ECO:0007669"/>
    <property type="project" value="UniProtKB-KW"/>
</dbReference>
<dbReference type="GeneID" id="15333319"/>
<dbReference type="GO" id="GO:0006412">
    <property type="term" value="P:translation"/>
    <property type="evidence" value="ECO:0007669"/>
    <property type="project" value="InterPro"/>
</dbReference>
<dbReference type="Gene3D" id="4.10.830.30">
    <property type="entry name" value="Ribosomal protein L31"/>
    <property type="match status" value="1"/>
</dbReference>
<reference evidence="4" key="1">
    <citation type="journal article" date="2003" name="Mol. Biol. Evol.">
        <title>Structure of the bc1 complex from Seculamonas ecuadoriensis, a jakobid flagellate with an ancestral mitochondrial genome.</title>
        <authorList>
            <person name="Marx S."/>
            <person name="Baumgartner M."/>
            <person name="Kannan S."/>
            <person name="Braun H.P."/>
            <person name="Lang B.F."/>
            <person name="Burger G."/>
        </authorList>
    </citation>
    <scope>NUCLEOTIDE SEQUENCE</scope>
    <source>
        <strain evidence="4">ATCC 50688</strain>
    </source>
</reference>
<keyword evidence="2 3" id="KW-0687">Ribonucleoprotein</keyword>
<dbReference type="InterPro" id="IPR042105">
    <property type="entry name" value="Ribosomal_bL31_sf"/>
</dbReference>
<evidence type="ECO:0000256" key="1">
    <source>
        <dbReference type="ARBA" id="ARBA00022980"/>
    </source>
</evidence>
<dbReference type="Pfam" id="PF01197">
    <property type="entry name" value="Ribosomal_L31"/>
    <property type="match status" value="1"/>
</dbReference>
<dbReference type="InterPro" id="IPR002150">
    <property type="entry name" value="Ribosomal_bL31"/>
</dbReference>
<reference evidence="4" key="2">
    <citation type="journal article" date="2004" name="RNA">
        <title>Mitochondrial 3' tRNA editing in the jakobid Seculamonas ecuadoriensis: a novel mechanism and implications for tRNA processing.</title>
        <authorList>
            <person name="Leigh J."/>
            <person name="Lang B.F."/>
        </authorList>
    </citation>
    <scope>NUCLEOTIDE SEQUENCE</scope>
    <source>
        <strain evidence="4">ATCC 50688</strain>
    </source>
</reference>
<geneLocation type="mitochondrion" evidence="4"/>
<dbReference type="AlphaFoldDB" id="M4QMD8"/>
<protein>
    <recommendedName>
        <fullName evidence="3">50S ribosomal protein L31</fullName>
    </recommendedName>
</protein>
<comment type="similarity">
    <text evidence="3">Belongs to the bacterial ribosomal protein bL31 family.</text>
</comment>
<proteinExistence type="inferred from homology"/>
<evidence type="ECO:0000256" key="3">
    <source>
        <dbReference type="RuleBase" id="RU000564"/>
    </source>
</evidence>
<accession>M4QMD8</accession>
<gene>
    <name evidence="4" type="primary">rpl31</name>
</gene>
<evidence type="ECO:0000313" key="4">
    <source>
        <dbReference type="EMBL" id="AGH24523.1"/>
    </source>
</evidence>
<dbReference type="NCBIfam" id="TIGR00105">
    <property type="entry name" value="L31"/>
    <property type="match status" value="1"/>
</dbReference>
<dbReference type="GO" id="GO:0003735">
    <property type="term" value="F:structural constituent of ribosome"/>
    <property type="evidence" value="ECO:0007669"/>
    <property type="project" value="InterPro"/>
</dbReference>
<dbReference type="GO" id="GO:0005840">
    <property type="term" value="C:ribosome"/>
    <property type="evidence" value="ECO:0007669"/>
    <property type="project" value="UniProtKB-KW"/>
</dbReference>
<keyword evidence="1 3" id="KW-0689">Ribosomal protein</keyword>
<reference evidence="4" key="4">
    <citation type="journal article" date="2013" name="Genome Biol. Evol.">
        <title>Strikingly bacteria-like and gene-rich mitochondrial genomes throughout jakobid protists.</title>
        <authorList>
            <person name="Burger G."/>
            <person name="Gray M.W."/>
            <person name="Forget L."/>
            <person name="Lang B.F."/>
        </authorList>
    </citation>
    <scope>NUCLEOTIDE SEQUENCE</scope>
    <source>
        <strain evidence="4">ATCC 50688</strain>
    </source>
</reference>
<dbReference type="RefSeq" id="YP_007890828.1">
    <property type="nucleotide sequence ID" value="NC_021128.1"/>
</dbReference>
<evidence type="ECO:0000256" key="2">
    <source>
        <dbReference type="ARBA" id="ARBA00023274"/>
    </source>
</evidence>
<sequence>MKKGIHPALKPIHVVYTDGTVLTVPVVSNMQKASIQLDIDIKSHPCWNIDKRSSLSETSSQLQKFKSKFNISYTGK</sequence>